<name>A0A7C8J026_9PEZI</name>
<dbReference type="EMBL" id="WUBL01000010">
    <property type="protein sequence ID" value="KAF2971824.1"/>
    <property type="molecule type" value="Genomic_DNA"/>
</dbReference>
<comment type="caution">
    <text evidence="2">The sequence shown here is derived from an EMBL/GenBank/DDBJ whole genome shotgun (WGS) entry which is preliminary data.</text>
</comment>
<dbReference type="InParanoid" id="A0A7C8J026"/>
<dbReference type="Pfam" id="PF12697">
    <property type="entry name" value="Abhydrolase_6"/>
    <property type="match status" value="1"/>
</dbReference>
<dbReference type="InterPro" id="IPR029058">
    <property type="entry name" value="AB_hydrolase_fold"/>
</dbReference>
<accession>A0A7C8J026</accession>
<feature type="domain" description="AB hydrolase-1" evidence="1">
    <location>
        <begin position="109"/>
        <end position="346"/>
    </location>
</feature>
<dbReference type="PANTHER" id="PTHR37017">
    <property type="entry name" value="AB HYDROLASE-1 DOMAIN-CONTAINING PROTEIN-RELATED"/>
    <property type="match status" value="1"/>
</dbReference>
<evidence type="ECO:0000259" key="1">
    <source>
        <dbReference type="Pfam" id="PF12697"/>
    </source>
</evidence>
<reference evidence="2 3" key="1">
    <citation type="submission" date="2019-12" db="EMBL/GenBank/DDBJ databases">
        <title>Draft genome sequence of the ascomycete Xylaria multiplex DSM 110363.</title>
        <authorList>
            <person name="Buettner E."/>
            <person name="Kellner H."/>
        </authorList>
    </citation>
    <scope>NUCLEOTIDE SEQUENCE [LARGE SCALE GENOMIC DNA]</scope>
    <source>
        <strain evidence="2 3">DSM 110363</strain>
    </source>
</reference>
<proteinExistence type="predicted"/>
<dbReference type="AlphaFoldDB" id="A0A7C8J026"/>
<evidence type="ECO:0000313" key="3">
    <source>
        <dbReference type="Proteomes" id="UP000481858"/>
    </source>
</evidence>
<keyword evidence="3" id="KW-1185">Reference proteome</keyword>
<organism evidence="2 3">
    <name type="scientific">Xylaria multiplex</name>
    <dbReference type="NCBI Taxonomy" id="323545"/>
    <lineage>
        <taxon>Eukaryota</taxon>
        <taxon>Fungi</taxon>
        <taxon>Dikarya</taxon>
        <taxon>Ascomycota</taxon>
        <taxon>Pezizomycotina</taxon>
        <taxon>Sordariomycetes</taxon>
        <taxon>Xylariomycetidae</taxon>
        <taxon>Xylariales</taxon>
        <taxon>Xylariaceae</taxon>
        <taxon>Xylaria</taxon>
    </lineage>
</organism>
<gene>
    <name evidence="2" type="ORF">GQX73_g1732</name>
</gene>
<dbReference type="InterPro" id="IPR052897">
    <property type="entry name" value="Sec-Metab_Biosynth_Hydrolase"/>
</dbReference>
<dbReference type="Proteomes" id="UP000481858">
    <property type="component" value="Unassembled WGS sequence"/>
</dbReference>
<protein>
    <recommendedName>
        <fullName evidence="1">AB hydrolase-1 domain-containing protein</fullName>
    </recommendedName>
</protein>
<dbReference type="SUPFAM" id="SSF53474">
    <property type="entry name" value="alpha/beta-Hydrolases"/>
    <property type="match status" value="1"/>
</dbReference>
<dbReference type="InterPro" id="IPR000073">
    <property type="entry name" value="AB_hydrolase_1"/>
</dbReference>
<evidence type="ECO:0000313" key="2">
    <source>
        <dbReference type="EMBL" id="KAF2971824.1"/>
    </source>
</evidence>
<dbReference type="Gene3D" id="3.40.50.1820">
    <property type="entry name" value="alpha/beta hydrolase"/>
    <property type="match status" value="1"/>
</dbReference>
<dbReference type="PANTHER" id="PTHR37017:SF10">
    <property type="entry name" value="AB HYDROLASE-1 DOMAIN-CONTAINING PROTEIN"/>
    <property type="match status" value="1"/>
</dbReference>
<sequence>MFADRLRRVNAEKAAKIDRLVLGAAAESSWGAMFGFNKVTVIVYLVHQQTPDRTLLTPVVTIPFLQSSSRRHFDVAILLSCACVSLSLPPITGYPEPAPASMSAKLPTVVLVPGAWTAPAAYRKLVSALEHKSFNVHVPALPTNDGARPPDSAFDADIQAVREVVQRLVHEGKEVIMLMHSYGGIAGTSALKGLTRKDRQAKDLPGGVVHLIYVAAFMLGLEQNIRTVVRAVSLPGRDSLVQFADDGTWFPIDPVWLLYFDLAPEDQEEQTKLLKWGNSAILAGNATYEAWKDVPTLYVRSTEDRWLPPEFQDFCLANAEKAGVSISVSALKSGHSPYVNFANEIADIAFTSTFNHL</sequence>
<dbReference type="OrthoDB" id="408373at2759"/>